<dbReference type="GO" id="GO:0016791">
    <property type="term" value="F:phosphatase activity"/>
    <property type="evidence" value="ECO:0007669"/>
    <property type="project" value="TreeGrafter"/>
</dbReference>
<dbReference type="GO" id="GO:0005737">
    <property type="term" value="C:cytoplasm"/>
    <property type="evidence" value="ECO:0007669"/>
    <property type="project" value="TreeGrafter"/>
</dbReference>
<dbReference type="PANTHER" id="PTHR48100:SF54">
    <property type="entry name" value="PHOSPHATASE SPAC5H10.03-RELATED"/>
    <property type="match status" value="1"/>
</dbReference>
<reference evidence="2" key="1">
    <citation type="journal article" date="2020" name="Stud. Mycol.">
        <title>101 Dothideomycetes genomes: a test case for predicting lifestyles and emergence of pathogens.</title>
        <authorList>
            <person name="Haridas S."/>
            <person name="Albert R."/>
            <person name="Binder M."/>
            <person name="Bloem J."/>
            <person name="Labutti K."/>
            <person name="Salamov A."/>
            <person name="Andreopoulos B."/>
            <person name="Baker S."/>
            <person name="Barry K."/>
            <person name="Bills G."/>
            <person name="Bluhm B."/>
            <person name="Cannon C."/>
            <person name="Castanera R."/>
            <person name="Culley D."/>
            <person name="Daum C."/>
            <person name="Ezra D."/>
            <person name="Gonzalez J."/>
            <person name="Henrissat B."/>
            <person name="Kuo A."/>
            <person name="Liang C."/>
            <person name="Lipzen A."/>
            <person name="Lutzoni F."/>
            <person name="Magnuson J."/>
            <person name="Mondo S."/>
            <person name="Nolan M."/>
            <person name="Ohm R."/>
            <person name="Pangilinan J."/>
            <person name="Park H.-J."/>
            <person name="Ramirez L."/>
            <person name="Alfaro M."/>
            <person name="Sun H."/>
            <person name="Tritt A."/>
            <person name="Yoshinaga Y."/>
            <person name="Zwiers L.-H."/>
            <person name="Turgeon B."/>
            <person name="Goodwin S."/>
            <person name="Spatafora J."/>
            <person name="Crous P."/>
            <person name="Grigoriev I."/>
        </authorList>
    </citation>
    <scope>NUCLEOTIDE SEQUENCE</scope>
    <source>
        <strain evidence="2">CBS 473.64</strain>
    </source>
</reference>
<proteinExistence type="predicted"/>
<dbReference type="Proteomes" id="UP000799753">
    <property type="component" value="Unassembled WGS sequence"/>
</dbReference>
<dbReference type="SUPFAM" id="SSF53254">
    <property type="entry name" value="Phosphoglycerate mutase-like"/>
    <property type="match status" value="1"/>
</dbReference>
<dbReference type="InterPro" id="IPR013078">
    <property type="entry name" value="His_Pase_superF_clade-1"/>
</dbReference>
<feature type="compositionally biased region" description="Basic and acidic residues" evidence="1">
    <location>
        <begin position="207"/>
        <end position="228"/>
    </location>
</feature>
<feature type="region of interest" description="Disordered" evidence="1">
    <location>
        <begin position="207"/>
        <end position="238"/>
    </location>
</feature>
<dbReference type="OrthoDB" id="496981at2759"/>
<dbReference type="EMBL" id="MU006781">
    <property type="protein sequence ID" value="KAF2642888.1"/>
    <property type="molecule type" value="Genomic_DNA"/>
</dbReference>
<keyword evidence="3" id="KW-1185">Reference proteome</keyword>
<dbReference type="SMART" id="SM00855">
    <property type="entry name" value="PGAM"/>
    <property type="match status" value="1"/>
</dbReference>
<dbReference type="PANTHER" id="PTHR48100">
    <property type="entry name" value="BROAD-SPECIFICITY PHOSPHATASE YOR283W-RELATED"/>
    <property type="match status" value="1"/>
</dbReference>
<sequence>MPPKISLVRHAEGYHNLYRDYTLPDPLLTPVGKQQCAALSSKFPHHDTVDLVVASPLRRTVQTAAYSFGPTLARPEVPFILHPALQEVAASGSDTGTDAGLLTKAIEDMFQGENLGFDWTKVDQSQVTDGWNSKKGYWAYTRKALSARSADVRNWLFQRPELHIIIVTHGAIAHFITEDWDVEDPMTMTAYQNCEVRDFVFSKSSQEDDAHLTETAESKSKRPAREIDLGAAEGETDPHIIAELDGAIHPEREAVEVGA</sequence>
<evidence type="ECO:0000256" key="1">
    <source>
        <dbReference type="SAM" id="MobiDB-lite"/>
    </source>
</evidence>
<name>A0A6A6S8Y3_9PLEO</name>
<dbReference type="AlphaFoldDB" id="A0A6A6S8Y3"/>
<accession>A0A6A6S8Y3</accession>
<gene>
    <name evidence="2" type="ORF">P280DRAFT_277823</name>
</gene>
<evidence type="ECO:0000313" key="2">
    <source>
        <dbReference type="EMBL" id="KAF2642888.1"/>
    </source>
</evidence>
<evidence type="ECO:0000313" key="3">
    <source>
        <dbReference type="Proteomes" id="UP000799753"/>
    </source>
</evidence>
<dbReference type="InterPro" id="IPR050275">
    <property type="entry name" value="PGM_Phosphatase"/>
</dbReference>
<organism evidence="2 3">
    <name type="scientific">Massarina eburnea CBS 473.64</name>
    <dbReference type="NCBI Taxonomy" id="1395130"/>
    <lineage>
        <taxon>Eukaryota</taxon>
        <taxon>Fungi</taxon>
        <taxon>Dikarya</taxon>
        <taxon>Ascomycota</taxon>
        <taxon>Pezizomycotina</taxon>
        <taxon>Dothideomycetes</taxon>
        <taxon>Pleosporomycetidae</taxon>
        <taxon>Pleosporales</taxon>
        <taxon>Massarineae</taxon>
        <taxon>Massarinaceae</taxon>
        <taxon>Massarina</taxon>
    </lineage>
</organism>
<protein>
    <submittedName>
        <fullName evidence="2">Phosphoglycerate mutase family protein-like protein</fullName>
    </submittedName>
</protein>
<dbReference type="InterPro" id="IPR029033">
    <property type="entry name" value="His_PPase_superfam"/>
</dbReference>
<dbReference type="Gene3D" id="3.40.50.1240">
    <property type="entry name" value="Phosphoglycerate mutase-like"/>
    <property type="match status" value="1"/>
</dbReference>
<dbReference type="CDD" id="cd07067">
    <property type="entry name" value="HP_PGM_like"/>
    <property type="match status" value="1"/>
</dbReference>
<dbReference type="Pfam" id="PF00300">
    <property type="entry name" value="His_Phos_1"/>
    <property type="match status" value="1"/>
</dbReference>